<proteinExistence type="predicted"/>
<keyword evidence="2" id="KW-1185">Reference proteome</keyword>
<evidence type="ECO:0000313" key="1">
    <source>
        <dbReference type="EMBL" id="KMQ62995.1"/>
    </source>
</evidence>
<organism evidence="1 2">
    <name type="scientific">Chryseobacterium angstadtii</name>
    <dbReference type="NCBI Taxonomy" id="558151"/>
    <lineage>
        <taxon>Bacteria</taxon>
        <taxon>Pseudomonadati</taxon>
        <taxon>Bacteroidota</taxon>
        <taxon>Flavobacteriia</taxon>
        <taxon>Flavobacteriales</taxon>
        <taxon>Weeksellaceae</taxon>
        <taxon>Chryseobacterium group</taxon>
        <taxon>Chryseobacterium</taxon>
    </lineage>
</organism>
<sequence length="121" mass="14148">MGINKEIMSKKDQYGLEFLKVTTNGEIGFQCIWKNGIVDENNLLLFLNYLNISRTEFLLQEVNYYLNTVPDPDWEPYDSLVLEHIDLQINYPEFIIDGQPATFPVADIRDLLQEWLGFLQS</sequence>
<gene>
    <name evidence="1" type="ORF">ACM46_13665</name>
</gene>
<dbReference type="STRING" id="558151.ACM46_13665"/>
<dbReference type="EMBL" id="LFND01000004">
    <property type="protein sequence ID" value="KMQ62995.1"/>
    <property type="molecule type" value="Genomic_DNA"/>
</dbReference>
<dbReference type="PATRIC" id="fig|558151.6.peg.2891"/>
<comment type="caution">
    <text evidence="1">The sequence shown here is derived from an EMBL/GenBank/DDBJ whole genome shotgun (WGS) entry which is preliminary data.</text>
</comment>
<dbReference type="Proteomes" id="UP000036261">
    <property type="component" value="Unassembled WGS sequence"/>
</dbReference>
<accession>A0A0J7L184</accession>
<reference evidence="1 2" key="1">
    <citation type="journal article" date="2013" name="Int. J. Syst. Evol. Microbiol.">
        <title>Chryseobacterium angstadtii sp. nov., isolated from a newt tank.</title>
        <authorList>
            <person name="Kirk K.E."/>
            <person name="Hoffman J.A."/>
            <person name="Smith K.A."/>
            <person name="Strahan B.L."/>
            <person name="Failor K.C."/>
            <person name="Krebs J.E."/>
            <person name="Gale A.N."/>
            <person name="Do T.D."/>
            <person name="Sontag T.C."/>
            <person name="Batties A.M."/>
            <person name="Mistiszyn K."/>
            <person name="Newman J.D."/>
        </authorList>
    </citation>
    <scope>NUCLEOTIDE SEQUENCE [LARGE SCALE GENOMIC DNA]</scope>
    <source>
        <strain evidence="1 2">KM</strain>
    </source>
</reference>
<dbReference type="AlphaFoldDB" id="A0A0J7L184"/>
<protein>
    <submittedName>
        <fullName evidence="1">Uncharacterized protein</fullName>
    </submittedName>
</protein>
<evidence type="ECO:0000313" key="2">
    <source>
        <dbReference type="Proteomes" id="UP000036261"/>
    </source>
</evidence>
<name>A0A0J7L184_9FLAO</name>